<comment type="caution">
    <text evidence="1">The sequence shown here is derived from an EMBL/GenBank/DDBJ whole genome shotgun (WGS) entry which is preliminary data.</text>
</comment>
<name>A0A2T9Y2T1_9FUNG</name>
<dbReference type="EMBL" id="MBFR01000631">
    <property type="protein sequence ID" value="PVU86638.1"/>
    <property type="molecule type" value="Genomic_DNA"/>
</dbReference>
<accession>A0A2T9Y2T1</accession>
<dbReference type="Proteomes" id="UP000245383">
    <property type="component" value="Unassembled WGS sequence"/>
</dbReference>
<dbReference type="AlphaFoldDB" id="A0A2T9Y2T1"/>
<organism evidence="1 2">
    <name type="scientific">Smittium simulii</name>
    <dbReference type="NCBI Taxonomy" id="133385"/>
    <lineage>
        <taxon>Eukaryota</taxon>
        <taxon>Fungi</taxon>
        <taxon>Fungi incertae sedis</taxon>
        <taxon>Zoopagomycota</taxon>
        <taxon>Kickxellomycotina</taxon>
        <taxon>Harpellomycetes</taxon>
        <taxon>Harpellales</taxon>
        <taxon>Legeriomycetaceae</taxon>
        <taxon>Smittium</taxon>
    </lineage>
</organism>
<sequence length="216" mass="24479">MYWSTERLAKSQLIPKLYKKKCLCCNANVPETIEHILLGCGRWAAIFTETIDKYILRLYKLAINNNNQPLMQAKMQLSKKSLLQLRNEKKPNMPPSMELETAKFIYCIHVAWTLILNGIKCSPTPLSRCPEVVNGAKESIEYSSNIPEMYETPLTLYKDKKSSTMLSFPAICRISALNSDNSCNHLVALRKLDRGNNRQCFSSTLKAISLGLLEAS</sequence>
<gene>
    <name evidence="1" type="ORF">BB561_006623</name>
</gene>
<evidence type="ECO:0000313" key="1">
    <source>
        <dbReference type="EMBL" id="PVU86638.1"/>
    </source>
</evidence>
<reference evidence="1 2" key="1">
    <citation type="journal article" date="2018" name="MBio">
        <title>Comparative Genomics Reveals the Core Gene Toolbox for the Fungus-Insect Symbiosis.</title>
        <authorList>
            <person name="Wang Y."/>
            <person name="Stata M."/>
            <person name="Wang W."/>
            <person name="Stajich J.E."/>
            <person name="White M.M."/>
            <person name="Moncalvo J.M."/>
        </authorList>
    </citation>
    <scope>NUCLEOTIDE SEQUENCE [LARGE SCALE GENOMIC DNA]</scope>
    <source>
        <strain evidence="1 2">SWE-8-4</strain>
    </source>
</reference>
<evidence type="ECO:0000313" key="2">
    <source>
        <dbReference type="Proteomes" id="UP000245383"/>
    </source>
</evidence>
<keyword evidence="2" id="KW-1185">Reference proteome</keyword>
<proteinExistence type="predicted"/>
<protein>
    <submittedName>
        <fullName evidence="1">Uncharacterized protein</fullName>
    </submittedName>
</protein>